<proteinExistence type="predicted"/>
<evidence type="ECO:0000313" key="8">
    <source>
        <dbReference type="Proteomes" id="UP001144205"/>
    </source>
</evidence>
<protein>
    <recommendedName>
        <fullName evidence="6">Cytochrome c domain-containing protein</fullName>
    </recommendedName>
</protein>
<gene>
    <name evidence="7" type="ORF">STA1M1_21550</name>
</gene>
<feature type="signal peptide" evidence="5">
    <location>
        <begin position="1"/>
        <end position="23"/>
    </location>
</feature>
<sequence>MTMTRLVAVSLAFLTLTTPMALAQMEDGLAGDPERGKVVYRSVGYCGNCHGWPGDGLTGTMLQAPAAPSLRESTLDTETLFEIIKCGLPGTPMPYHGRTAYRDDSCYGMALADFAPENKPRRGKTFSDADITNLVAYLETSVMGLGEPTFEECADFFDNPDARPCSRFK</sequence>
<keyword evidence="5" id="KW-0732">Signal</keyword>
<keyword evidence="3 4" id="KW-0408">Iron</keyword>
<evidence type="ECO:0000259" key="6">
    <source>
        <dbReference type="PROSITE" id="PS51007"/>
    </source>
</evidence>
<feature type="domain" description="Cytochrome c" evidence="6">
    <location>
        <begin position="31"/>
        <end position="142"/>
    </location>
</feature>
<evidence type="ECO:0000256" key="1">
    <source>
        <dbReference type="ARBA" id="ARBA00022617"/>
    </source>
</evidence>
<evidence type="ECO:0000256" key="5">
    <source>
        <dbReference type="SAM" id="SignalP"/>
    </source>
</evidence>
<evidence type="ECO:0000256" key="4">
    <source>
        <dbReference type="PROSITE-ProRule" id="PRU00433"/>
    </source>
</evidence>
<dbReference type="Proteomes" id="UP001144205">
    <property type="component" value="Unassembled WGS sequence"/>
</dbReference>
<keyword evidence="8" id="KW-1185">Reference proteome</keyword>
<keyword evidence="2 4" id="KW-0479">Metal-binding</keyword>
<evidence type="ECO:0000256" key="2">
    <source>
        <dbReference type="ARBA" id="ARBA00022723"/>
    </source>
</evidence>
<dbReference type="InterPro" id="IPR009056">
    <property type="entry name" value="Cyt_c-like_dom"/>
</dbReference>
<evidence type="ECO:0000313" key="7">
    <source>
        <dbReference type="EMBL" id="GKY88286.1"/>
    </source>
</evidence>
<dbReference type="SUPFAM" id="SSF46626">
    <property type="entry name" value="Cytochrome c"/>
    <property type="match status" value="1"/>
</dbReference>
<evidence type="ECO:0000256" key="3">
    <source>
        <dbReference type="ARBA" id="ARBA00023004"/>
    </source>
</evidence>
<comment type="caution">
    <text evidence="7">The sequence shown here is derived from an EMBL/GenBank/DDBJ whole genome shotgun (WGS) entry which is preliminary data.</text>
</comment>
<dbReference type="Pfam" id="PF13442">
    <property type="entry name" value="Cytochrome_CBB3"/>
    <property type="match status" value="1"/>
</dbReference>
<accession>A0ABQ5LVI1</accession>
<dbReference type="RefSeq" id="WP_281842333.1">
    <property type="nucleotide sequence ID" value="NZ_BROH01000006.1"/>
</dbReference>
<feature type="chain" id="PRO_5047324650" description="Cytochrome c domain-containing protein" evidence="5">
    <location>
        <begin position="24"/>
        <end position="169"/>
    </location>
</feature>
<reference evidence="7" key="1">
    <citation type="journal article" date="2023" name="Int. J. Syst. Evol. Microbiol.">
        <title>Sinisalibacter aestuarii sp. nov., isolated from estuarine sediment of the Arakawa River.</title>
        <authorList>
            <person name="Arafat S.T."/>
            <person name="Hirano S."/>
            <person name="Sato A."/>
            <person name="Takeuchi K."/>
            <person name="Yasuda T."/>
            <person name="Terahara T."/>
            <person name="Hamada M."/>
            <person name="Kobayashi T."/>
        </authorList>
    </citation>
    <scope>NUCLEOTIDE SEQUENCE</scope>
    <source>
        <strain evidence="7">B-399</strain>
    </source>
</reference>
<dbReference type="PROSITE" id="PS51007">
    <property type="entry name" value="CYTC"/>
    <property type="match status" value="1"/>
</dbReference>
<dbReference type="EMBL" id="BROH01000006">
    <property type="protein sequence ID" value="GKY88286.1"/>
    <property type="molecule type" value="Genomic_DNA"/>
</dbReference>
<keyword evidence="1 4" id="KW-0349">Heme</keyword>
<dbReference type="Gene3D" id="1.10.760.10">
    <property type="entry name" value="Cytochrome c-like domain"/>
    <property type="match status" value="1"/>
</dbReference>
<organism evidence="7 8">
    <name type="scientific">Sinisalibacter aestuarii</name>
    <dbReference type="NCBI Taxonomy" id="2949426"/>
    <lineage>
        <taxon>Bacteria</taxon>
        <taxon>Pseudomonadati</taxon>
        <taxon>Pseudomonadota</taxon>
        <taxon>Alphaproteobacteria</taxon>
        <taxon>Rhodobacterales</taxon>
        <taxon>Roseobacteraceae</taxon>
        <taxon>Sinisalibacter</taxon>
    </lineage>
</organism>
<dbReference type="InterPro" id="IPR036909">
    <property type="entry name" value="Cyt_c-like_dom_sf"/>
</dbReference>
<name>A0ABQ5LVI1_9RHOB</name>